<evidence type="ECO:0000313" key="3">
    <source>
        <dbReference type="Proteomes" id="UP000177594"/>
    </source>
</evidence>
<dbReference type="InterPro" id="IPR020004">
    <property type="entry name" value="UDP-GlcNAc_Epase"/>
</dbReference>
<reference evidence="2 3" key="1">
    <citation type="journal article" date="2016" name="Nat. Commun.">
        <title>Thousands of microbial genomes shed light on interconnected biogeochemical processes in an aquifer system.</title>
        <authorList>
            <person name="Anantharaman K."/>
            <person name="Brown C.T."/>
            <person name="Hug L.A."/>
            <person name="Sharon I."/>
            <person name="Castelle C.J."/>
            <person name="Probst A.J."/>
            <person name="Thomas B.C."/>
            <person name="Singh A."/>
            <person name="Wilkins M.J."/>
            <person name="Karaoz U."/>
            <person name="Brodie E.L."/>
            <person name="Williams K.H."/>
            <person name="Hubbard S.S."/>
            <person name="Banfield J.F."/>
        </authorList>
    </citation>
    <scope>NUCLEOTIDE SEQUENCE [LARGE SCALE GENOMIC DNA]</scope>
</reference>
<dbReference type="Pfam" id="PF02350">
    <property type="entry name" value="Epimerase_2"/>
    <property type="match status" value="1"/>
</dbReference>
<dbReference type="AlphaFoldDB" id="A0A1F8EH78"/>
<comment type="caution">
    <text evidence="2">The sequence shown here is derived from an EMBL/GenBank/DDBJ whole genome shotgun (WGS) entry which is preliminary data.</text>
</comment>
<organism evidence="2 3">
    <name type="scientific">Candidatus Yanofskybacteria bacterium RIFCSPHIGHO2_01_FULL_39_8b</name>
    <dbReference type="NCBI Taxonomy" id="1802659"/>
    <lineage>
        <taxon>Bacteria</taxon>
        <taxon>Candidatus Yanofskyibacteriota</taxon>
    </lineage>
</organism>
<evidence type="ECO:0000313" key="2">
    <source>
        <dbReference type="EMBL" id="OGM99405.1"/>
    </source>
</evidence>
<dbReference type="SUPFAM" id="SSF53756">
    <property type="entry name" value="UDP-Glycosyltransferase/glycogen phosphorylase"/>
    <property type="match status" value="1"/>
</dbReference>
<sequence>MKKRKIAYISGTRADFGIMKSILKSVDVSPKLELQMYVTGIHLTPGFGSTVNEVKKIFPGTKSIEAKFNNDGFSGVARFTGNFLTKLTETFIKNRPDFVLVLGDRSEELCVAMACLYLGIPTGHFRGGERTSAFDEIARHAITKMCSLHFASTQESANRIEKMGEDRWRIHVVGEASLDIILNQKLPTRKELFVKLGFPSPSQFILLIQHSVSYELDRTKKQIKETLAALKYLELPIIVIYPNADAGGRKIVKEIERERGNPLFHIYQNLPYEYFLALEREADVWVGNSSGAMVESSSFGTPVVNIGTRQKNRQRGENVIDVDYKKNEIISTVKKSLNPAYIARLKTLKNPWGDGKTGPRVAKILENLTINSQLLNKQISY</sequence>
<dbReference type="NCBIfam" id="TIGR03568">
    <property type="entry name" value="NeuC_NnaA"/>
    <property type="match status" value="1"/>
</dbReference>
<dbReference type="GO" id="GO:0006047">
    <property type="term" value="P:UDP-N-acetylglucosamine metabolic process"/>
    <property type="evidence" value="ECO:0007669"/>
    <property type="project" value="InterPro"/>
</dbReference>
<gene>
    <name evidence="2" type="ORF">A2817_03400</name>
</gene>
<dbReference type="InterPro" id="IPR003331">
    <property type="entry name" value="UDP_GlcNAc_Epimerase_2_dom"/>
</dbReference>
<protein>
    <submittedName>
        <fullName evidence="2">UDP-N-acetyl-D-glucosamine 2-epimerase, UDP-hydrolysing</fullName>
    </submittedName>
</protein>
<dbReference type="Proteomes" id="UP000177594">
    <property type="component" value="Unassembled WGS sequence"/>
</dbReference>
<proteinExistence type="predicted"/>
<dbReference type="InterPro" id="IPR029767">
    <property type="entry name" value="WecB-like"/>
</dbReference>
<feature type="domain" description="UDP-N-acetylglucosamine 2-epimerase" evidence="1">
    <location>
        <begin position="26"/>
        <end position="366"/>
    </location>
</feature>
<dbReference type="GO" id="GO:0004553">
    <property type="term" value="F:hydrolase activity, hydrolyzing O-glycosyl compounds"/>
    <property type="evidence" value="ECO:0007669"/>
    <property type="project" value="InterPro"/>
</dbReference>
<dbReference type="PANTHER" id="PTHR43174">
    <property type="entry name" value="UDP-N-ACETYLGLUCOSAMINE 2-EPIMERASE"/>
    <property type="match status" value="1"/>
</dbReference>
<name>A0A1F8EH78_9BACT</name>
<evidence type="ECO:0000259" key="1">
    <source>
        <dbReference type="Pfam" id="PF02350"/>
    </source>
</evidence>
<dbReference type="CDD" id="cd03786">
    <property type="entry name" value="GTB_UDP-GlcNAc_2-Epimerase"/>
    <property type="match status" value="1"/>
</dbReference>
<accession>A0A1F8EH78</accession>
<dbReference type="EMBL" id="MGIZ01000020">
    <property type="protein sequence ID" value="OGM99405.1"/>
    <property type="molecule type" value="Genomic_DNA"/>
</dbReference>
<dbReference type="Gene3D" id="3.40.50.2000">
    <property type="entry name" value="Glycogen Phosphorylase B"/>
    <property type="match status" value="2"/>
</dbReference>
<dbReference type="PANTHER" id="PTHR43174:SF3">
    <property type="entry name" value="UDP-N-ACETYLGLUCOSAMINE 2-EPIMERASE"/>
    <property type="match status" value="1"/>
</dbReference>